<evidence type="ECO:0000313" key="3">
    <source>
        <dbReference type="EMBL" id="QCD87202.1"/>
    </source>
</evidence>
<keyword evidence="4" id="KW-1185">Reference proteome</keyword>
<evidence type="ECO:0000313" key="2">
    <source>
        <dbReference type="EMBL" id="QCD87201.1"/>
    </source>
</evidence>
<feature type="region of interest" description="Disordered" evidence="1">
    <location>
        <begin position="1"/>
        <end position="21"/>
    </location>
</feature>
<evidence type="ECO:0000313" key="4">
    <source>
        <dbReference type="Proteomes" id="UP000501690"/>
    </source>
</evidence>
<dbReference type="EMBL" id="CP039347">
    <property type="protein sequence ID" value="QCD87202.1"/>
    <property type="molecule type" value="Genomic_DNA"/>
</dbReference>
<evidence type="ECO:0000256" key="1">
    <source>
        <dbReference type="SAM" id="MobiDB-lite"/>
    </source>
</evidence>
<dbReference type="EMBL" id="CP039347">
    <property type="protein sequence ID" value="QCD87201.1"/>
    <property type="molecule type" value="Genomic_DNA"/>
</dbReference>
<protein>
    <submittedName>
        <fullName evidence="3">Uncharacterized protein</fullName>
    </submittedName>
</protein>
<accession>A0A4D6LF25</accession>
<dbReference type="Proteomes" id="UP000501690">
    <property type="component" value="Linkage Group LG3"/>
</dbReference>
<proteinExistence type="predicted"/>
<organism evidence="3 4">
    <name type="scientific">Vigna unguiculata</name>
    <name type="common">Cowpea</name>
    <dbReference type="NCBI Taxonomy" id="3917"/>
    <lineage>
        <taxon>Eukaryota</taxon>
        <taxon>Viridiplantae</taxon>
        <taxon>Streptophyta</taxon>
        <taxon>Embryophyta</taxon>
        <taxon>Tracheophyta</taxon>
        <taxon>Spermatophyta</taxon>
        <taxon>Magnoliopsida</taxon>
        <taxon>eudicotyledons</taxon>
        <taxon>Gunneridae</taxon>
        <taxon>Pentapetalae</taxon>
        <taxon>rosids</taxon>
        <taxon>fabids</taxon>
        <taxon>Fabales</taxon>
        <taxon>Fabaceae</taxon>
        <taxon>Papilionoideae</taxon>
        <taxon>50 kb inversion clade</taxon>
        <taxon>NPAAA clade</taxon>
        <taxon>indigoferoid/millettioid clade</taxon>
        <taxon>Phaseoleae</taxon>
        <taxon>Vigna</taxon>
    </lineage>
</organism>
<feature type="compositionally biased region" description="Basic residues" evidence="1">
    <location>
        <begin position="1"/>
        <end position="10"/>
    </location>
</feature>
<gene>
    <name evidence="2" type="ORF">DEO72_LG3g1735</name>
    <name evidence="3" type="ORF">DEO72_LG3g1736</name>
</gene>
<dbReference type="AlphaFoldDB" id="A0A4D6LF25"/>
<sequence length="138" mass="15550">MALKAKRLKKTASTQEPPVPPLVCPIPPQPCIPPLIPPTQQLHIPSMSTHPHVPLLMAPTPHPHIPPPMAPTPHLHVPLPVDTTQQPHVGHESSKIWTVHVIGNFKFFILDEAIDVVDRRKYTPFDRDGLRQSFVRWK</sequence>
<reference evidence="3 4" key="1">
    <citation type="submission" date="2019-04" db="EMBL/GenBank/DDBJ databases">
        <title>An improved genome assembly and genetic linkage map for asparagus bean, Vigna unguiculata ssp. sesquipedialis.</title>
        <authorList>
            <person name="Xia Q."/>
            <person name="Zhang R."/>
            <person name="Dong Y."/>
        </authorList>
    </citation>
    <scope>NUCLEOTIDE SEQUENCE [LARGE SCALE GENOMIC DNA]</scope>
    <source>
        <tissue evidence="3">Leaf</tissue>
    </source>
</reference>
<name>A0A4D6LF25_VIGUN</name>